<dbReference type="AlphaFoldDB" id="A0A561SXJ0"/>
<evidence type="ECO:0000256" key="4">
    <source>
        <dbReference type="ARBA" id="ARBA00022729"/>
    </source>
</evidence>
<evidence type="ECO:0000313" key="10">
    <source>
        <dbReference type="EMBL" id="TWF79574.1"/>
    </source>
</evidence>
<dbReference type="Proteomes" id="UP000321261">
    <property type="component" value="Unassembled WGS sequence"/>
</dbReference>
<comment type="subcellular location">
    <subcellularLocation>
        <location evidence="1">Secreted</location>
    </subcellularLocation>
</comment>
<proteinExistence type="predicted"/>
<protein>
    <submittedName>
        <fullName evidence="10">Polyhydroxybutyrate depolymerase</fullName>
    </submittedName>
</protein>
<evidence type="ECO:0000256" key="8">
    <source>
        <dbReference type="SAM" id="MobiDB-lite"/>
    </source>
</evidence>
<dbReference type="GO" id="GO:0030600">
    <property type="term" value="F:feruloyl esterase activity"/>
    <property type="evidence" value="ECO:0007669"/>
    <property type="project" value="InterPro"/>
</dbReference>
<reference evidence="10 11" key="1">
    <citation type="submission" date="2019-06" db="EMBL/GenBank/DDBJ databases">
        <title>Sequencing the genomes of 1000 actinobacteria strains.</title>
        <authorList>
            <person name="Klenk H.-P."/>
        </authorList>
    </citation>
    <scope>NUCLEOTIDE SEQUENCE [LARGE SCALE GENOMIC DNA]</scope>
    <source>
        <strain evidence="10 11">DSM 45671</strain>
    </source>
</reference>
<evidence type="ECO:0000256" key="5">
    <source>
        <dbReference type="ARBA" id="ARBA00022801"/>
    </source>
</evidence>
<feature type="chain" id="PRO_5021776860" evidence="9">
    <location>
        <begin position="31"/>
        <end position="319"/>
    </location>
</feature>
<dbReference type="InterPro" id="IPR043595">
    <property type="entry name" value="FaeB/C/D"/>
</dbReference>
<dbReference type="PANTHER" id="PTHR38050:SF2">
    <property type="entry name" value="FERULOYL ESTERASE C-RELATED"/>
    <property type="match status" value="1"/>
</dbReference>
<dbReference type="EMBL" id="VIWU01000001">
    <property type="protein sequence ID" value="TWF79574.1"/>
    <property type="molecule type" value="Genomic_DNA"/>
</dbReference>
<evidence type="ECO:0000256" key="1">
    <source>
        <dbReference type="ARBA" id="ARBA00004613"/>
    </source>
</evidence>
<keyword evidence="6" id="KW-0119">Carbohydrate metabolism</keyword>
<feature type="signal peptide" evidence="9">
    <location>
        <begin position="1"/>
        <end position="30"/>
    </location>
</feature>
<dbReference type="PANTHER" id="PTHR38050">
    <property type="match status" value="1"/>
</dbReference>
<keyword evidence="5" id="KW-0378">Hydrolase</keyword>
<dbReference type="GO" id="GO:0045493">
    <property type="term" value="P:xylan catabolic process"/>
    <property type="evidence" value="ECO:0007669"/>
    <property type="project" value="UniProtKB-KW"/>
</dbReference>
<feature type="region of interest" description="Disordered" evidence="8">
    <location>
        <begin position="29"/>
        <end position="59"/>
    </location>
</feature>
<dbReference type="RefSeq" id="WP_246170608.1">
    <property type="nucleotide sequence ID" value="NZ_VIWU01000001.1"/>
</dbReference>
<dbReference type="SUPFAM" id="SSF53474">
    <property type="entry name" value="alpha/beta-Hydrolases"/>
    <property type="match status" value="1"/>
</dbReference>
<comment type="caution">
    <text evidence="10">The sequence shown here is derived from an EMBL/GenBank/DDBJ whole genome shotgun (WGS) entry which is preliminary data.</text>
</comment>
<dbReference type="Gene3D" id="3.40.50.1820">
    <property type="entry name" value="alpha/beta hydrolase"/>
    <property type="match status" value="1"/>
</dbReference>
<evidence type="ECO:0000256" key="9">
    <source>
        <dbReference type="SAM" id="SignalP"/>
    </source>
</evidence>
<evidence type="ECO:0000256" key="2">
    <source>
        <dbReference type="ARBA" id="ARBA00022525"/>
    </source>
</evidence>
<gene>
    <name evidence="10" type="ORF">FHX44_115507</name>
</gene>
<dbReference type="InterPro" id="IPR029058">
    <property type="entry name" value="AB_hydrolase_fold"/>
</dbReference>
<keyword evidence="3" id="KW-0858">Xylan degradation</keyword>
<evidence type="ECO:0000256" key="6">
    <source>
        <dbReference type="ARBA" id="ARBA00023277"/>
    </source>
</evidence>
<evidence type="ECO:0000256" key="3">
    <source>
        <dbReference type="ARBA" id="ARBA00022651"/>
    </source>
</evidence>
<evidence type="ECO:0000256" key="7">
    <source>
        <dbReference type="ARBA" id="ARBA00023326"/>
    </source>
</evidence>
<dbReference type="GO" id="GO:0005576">
    <property type="term" value="C:extracellular region"/>
    <property type="evidence" value="ECO:0007669"/>
    <property type="project" value="UniProtKB-SubCell"/>
</dbReference>
<evidence type="ECO:0000313" key="11">
    <source>
        <dbReference type="Proteomes" id="UP000321261"/>
    </source>
</evidence>
<keyword evidence="4 9" id="KW-0732">Signal</keyword>
<name>A0A561SXJ0_9PSEU</name>
<organism evidence="10 11">
    <name type="scientific">Pseudonocardia hierapolitana</name>
    <dbReference type="NCBI Taxonomy" id="1128676"/>
    <lineage>
        <taxon>Bacteria</taxon>
        <taxon>Bacillati</taxon>
        <taxon>Actinomycetota</taxon>
        <taxon>Actinomycetes</taxon>
        <taxon>Pseudonocardiales</taxon>
        <taxon>Pseudonocardiaceae</taxon>
        <taxon>Pseudonocardia</taxon>
    </lineage>
</organism>
<keyword evidence="7" id="KW-0624">Polysaccharide degradation</keyword>
<keyword evidence="11" id="KW-1185">Reference proteome</keyword>
<accession>A0A561SXJ0</accession>
<keyword evidence="2" id="KW-0964">Secreted</keyword>
<sequence>MTRTRRWARGAATVAMTLVAALCATAPAHAQPGRSDGCGTTPAQRPGTSELHAIGSGGRDRTYQLHLPPDYDAGRAWPVVLVYHGRGNTGAGTEEFSKLSTLPAIVAYPNGVIGQGDGDRQAWQGAPYSAPGVDDVAFTRDLLDHLEAGLCVDEQRVYATGKSNGAGFTGILACRAADRIAAIAPVAGAFYGTGEPPCAPARAVPVIEFHGTADTTIPYTGDTDRGLPAIEDWVAAWARRDGCHAGPQRTTIGPDVTVSRWTGCSRGAQVEHVAVDGGGHTWPGADSYSGGGHTTQTIEAHEVLWEFLRHHRLPAQEAS</sequence>